<keyword evidence="2 4" id="KW-0863">Zinc-finger</keyword>
<name>A0A423W889_9PEZI</name>
<organism evidence="7 8">
    <name type="scientific">Cytospora schulzeri</name>
    <dbReference type="NCBI Taxonomy" id="448051"/>
    <lineage>
        <taxon>Eukaryota</taxon>
        <taxon>Fungi</taxon>
        <taxon>Dikarya</taxon>
        <taxon>Ascomycota</taxon>
        <taxon>Pezizomycotina</taxon>
        <taxon>Sordariomycetes</taxon>
        <taxon>Sordariomycetidae</taxon>
        <taxon>Diaporthales</taxon>
        <taxon>Cytosporaceae</taxon>
        <taxon>Cytospora</taxon>
    </lineage>
</organism>
<evidence type="ECO:0000259" key="6">
    <source>
        <dbReference type="PROSITE" id="PS50865"/>
    </source>
</evidence>
<accession>A0A423W889</accession>
<evidence type="ECO:0000256" key="2">
    <source>
        <dbReference type="ARBA" id="ARBA00022771"/>
    </source>
</evidence>
<reference evidence="7 8" key="1">
    <citation type="submission" date="2015-09" db="EMBL/GenBank/DDBJ databases">
        <title>Host preference determinants of Valsa canker pathogens revealed by comparative genomics.</title>
        <authorList>
            <person name="Yin Z."/>
            <person name="Huang L."/>
        </authorList>
    </citation>
    <scope>NUCLEOTIDE SEQUENCE [LARGE SCALE GENOMIC DNA]</scope>
    <source>
        <strain evidence="7 8">03-1</strain>
    </source>
</reference>
<dbReference type="PANTHER" id="PTHR12197">
    <property type="entry name" value="HISTONE-LYSINE N-METHYLTRANSFERASE SMYD"/>
    <property type="match status" value="1"/>
</dbReference>
<evidence type="ECO:0000313" key="8">
    <source>
        <dbReference type="Proteomes" id="UP000283895"/>
    </source>
</evidence>
<dbReference type="Pfam" id="PF00856">
    <property type="entry name" value="SET"/>
    <property type="match status" value="1"/>
</dbReference>
<dbReference type="GO" id="GO:0008270">
    <property type="term" value="F:zinc ion binding"/>
    <property type="evidence" value="ECO:0007669"/>
    <property type="project" value="UniProtKB-KW"/>
</dbReference>
<evidence type="ECO:0000259" key="5">
    <source>
        <dbReference type="PROSITE" id="PS50280"/>
    </source>
</evidence>
<dbReference type="STRING" id="356882.A0A423W889"/>
<feature type="domain" description="SET" evidence="5">
    <location>
        <begin position="30"/>
        <end position="283"/>
    </location>
</feature>
<dbReference type="Gene3D" id="1.10.220.160">
    <property type="match status" value="1"/>
</dbReference>
<keyword evidence="3" id="KW-0862">Zinc</keyword>
<sequence>MPDKQKKPIHDQPQLCKYILSLVEDFGVSLRVGLSSIPGAGSGLFAVNNIPAGSDIFRSQSLLVVCESALDGICDWCLLNRNSSVRPDGCFYMSGDERPEIAPCSRCKVAQYCSKECQKLAWQHYHKFECALLKENPEISSIDQALCRMLYWIKKNRLPEDSQQALAALENHFEARMDRLRDEANGEPDVDRTLGVATNARLATKSTLDLAVIQRLYCTIETNALTIRPPEIEQAYGACFDVVVSLINHCCDENAHIFFEGRETRCRALKDIPAGSEITVCYPDVRQDVLQRRRTLKEHFYITCNCSKCKDEMAEHVAADVKYNDHINILRGAQEKLNKLQHTYATAFNNYTARNIKAVLEYQNKLLDIEKEVYHGGNWPSHMEPMPTALRTLGCMFRDLNYVVGLEFILKGTLYNRHHSGPSWVLDLMAVVKYMIFIAQSNDGDDFKWTGAGHPEVLGGRATLRDVARGYMAIVCVDSKFTFGLDTKYVRALYKMAGDIIDRRGDPTIETDEFGQRFEESQERLMAWGKLKAGRGLELPSREVIVELKKDCQAVKAGDV</sequence>
<feature type="domain" description="MYND-type" evidence="6">
    <location>
        <begin position="74"/>
        <end position="130"/>
    </location>
</feature>
<dbReference type="Gene3D" id="2.170.270.10">
    <property type="entry name" value="SET domain"/>
    <property type="match status" value="1"/>
</dbReference>
<gene>
    <name evidence="7" type="ORF">VMCG_06318</name>
</gene>
<evidence type="ECO:0000256" key="4">
    <source>
        <dbReference type="PROSITE-ProRule" id="PRU00134"/>
    </source>
</evidence>
<dbReference type="OrthoDB" id="5945798at2759"/>
<dbReference type="CDD" id="cd20071">
    <property type="entry name" value="SET_SMYD"/>
    <property type="match status" value="1"/>
</dbReference>
<dbReference type="InterPro" id="IPR046341">
    <property type="entry name" value="SET_dom_sf"/>
</dbReference>
<dbReference type="PANTHER" id="PTHR12197:SF273">
    <property type="entry name" value="MYND-TYPE ZINC FINGER PROTEIN SAMB"/>
    <property type="match status" value="1"/>
</dbReference>
<comment type="caution">
    <text evidence="7">The sequence shown here is derived from an EMBL/GenBank/DDBJ whole genome shotgun (WGS) entry which is preliminary data.</text>
</comment>
<dbReference type="InterPro" id="IPR050869">
    <property type="entry name" value="H3K4_H4K5_MeTrfase"/>
</dbReference>
<dbReference type="InterPro" id="IPR001214">
    <property type="entry name" value="SET_dom"/>
</dbReference>
<dbReference type="EMBL" id="LKEA01000023">
    <property type="protein sequence ID" value="ROV99523.1"/>
    <property type="molecule type" value="Genomic_DNA"/>
</dbReference>
<dbReference type="Gene3D" id="6.10.140.2220">
    <property type="match status" value="1"/>
</dbReference>
<dbReference type="InterPro" id="IPR002893">
    <property type="entry name" value="Znf_MYND"/>
</dbReference>
<dbReference type="PROSITE" id="PS50865">
    <property type="entry name" value="ZF_MYND_2"/>
    <property type="match status" value="1"/>
</dbReference>
<protein>
    <submittedName>
        <fullName evidence="7">Uncharacterized protein</fullName>
    </submittedName>
</protein>
<dbReference type="Pfam" id="PF01753">
    <property type="entry name" value="zf-MYND"/>
    <property type="match status" value="1"/>
</dbReference>
<dbReference type="PROSITE" id="PS50280">
    <property type="entry name" value="SET"/>
    <property type="match status" value="1"/>
</dbReference>
<evidence type="ECO:0000313" key="7">
    <source>
        <dbReference type="EMBL" id="ROV99523.1"/>
    </source>
</evidence>
<evidence type="ECO:0000256" key="3">
    <source>
        <dbReference type="ARBA" id="ARBA00022833"/>
    </source>
</evidence>
<dbReference type="Proteomes" id="UP000283895">
    <property type="component" value="Unassembled WGS sequence"/>
</dbReference>
<dbReference type="GO" id="GO:0005634">
    <property type="term" value="C:nucleus"/>
    <property type="evidence" value="ECO:0007669"/>
    <property type="project" value="TreeGrafter"/>
</dbReference>
<keyword evidence="8" id="KW-1185">Reference proteome</keyword>
<proteinExistence type="predicted"/>
<dbReference type="SUPFAM" id="SSF82199">
    <property type="entry name" value="SET domain"/>
    <property type="match status" value="1"/>
</dbReference>
<dbReference type="AlphaFoldDB" id="A0A423W889"/>
<keyword evidence="1" id="KW-0479">Metal-binding</keyword>
<evidence type="ECO:0000256" key="1">
    <source>
        <dbReference type="ARBA" id="ARBA00022723"/>
    </source>
</evidence>